<dbReference type="EMBL" id="LMVH01000001">
    <property type="protein sequence ID" value="KUL99585.1"/>
    <property type="molecule type" value="Genomic_DNA"/>
</dbReference>
<sequence>MKWKEYIRIAILKNYLINRFVLYFRRIIFFSDYLKVRKNSRREIWDIKELSSSLKNTSLEWCLDAAHFGIGKTLKKYVDKKYLKKYYLEHGLFLGDFIHKDAFYVNTDIFLVQSKFRKKIMFKKIRNKKYFDIGSYIHYAKDYYSNQKMLQLKEQYEKTLLVFPLHSTSEVEYGYDKKEFINEILKLKEQYKFKTVIVCLFYEDIQRGEEVEYKRNNFIVVTAGHRYDYYFLSRLKSIIKLSDVTISNAVGGHVGYCLALEKPHYIFEQKIKVNGRKTLKDFEEWNNTHDKKEWETFLNDERKIYEAFSEYTEKITAFQFKVGDYYFGIKNKKTKEEIKNILGG</sequence>
<gene>
    <name evidence="1" type="ORF">RO03_08770</name>
</gene>
<accession>A0A124GCV5</accession>
<evidence type="ECO:0000313" key="2">
    <source>
        <dbReference type="Proteomes" id="UP000054800"/>
    </source>
</evidence>
<name>A0A124GCV5_FUSNC</name>
<reference evidence="1 2" key="1">
    <citation type="submission" date="2015-10" db="EMBL/GenBank/DDBJ databases">
        <authorList>
            <person name="Gilbert D.G."/>
        </authorList>
    </citation>
    <scope>NUCLEOTIDE SEQUENCE [LARGE SCALE GENOMIC DNA]</scope>
    <source>
        <strain evidence="1 2">ChDC F311</strain>
    </source>
</reference>
<comment type="caution">
    <text evidence="1">The sequence shown here is derived from an EMBL/GenBank/DDBJ whole genome shotgun (WGS) entry which is preliminary data.</text>
</comment>
<dbReference type="OrthoDB" id="1050732at2"/>
<organism evidence="1 2">
    <name type="scientific">Fusobacterium nucleatum subsp. nucleatum</name>
    <dbReference type="NCBI Taxonomy" id="76856"/>
    <lineage>
        <taxon>Bacteria</taxon>
        <taxon>Fusobacteriati</taxon>
        <taxon>Fusobacteriota</taxon>
        <taxon>Fusobacteriia</taxon>
        <taxon>Fusobacteriales</taxon>
        <taxon>Fusobacteriaceae</taxon>
        <taxon>Fusobacterium</taxon>
    </lineage>
</organism>
<proteinExistence type="predicted"/>
<dbReference type="GeneID" id="79782625"/>
<evidence type="ECO:0000313" key="1">
    <source>
        <dbReference type="EMBL" id="KUL99585.1"/>
    </source>
</evidence>
<dbReference type="Proteomes" id="UP000054800">
    <property type="component" value="Unassembled WGS sequence"/>
</dbReference>
<dbReference type="AlphaFoldDB" id="A0A124GCV5"/>
<dbReference type="RefSeq" id="WP_021779455.1">
    <property type="nucleotide sequence ID" value="NZ_CP022122.1"/>
</dbReference>
<protein>
    <submittedName>
        <fullName evidence="1">Uncharacterized protein</fullName>
    </submittedName>
</protein>